<keyword evidence="5 6" id="KW-0663">Pyridoxal phosphate</keyword>
<evidence type="ECO:0000313" key="8">
    <source>
        <dbReference type="EMBL" id="WXB17890.1"/>
    </source>
</evidence>
<evidence type="ECO:0000256" key="5">
    <source>
        <dbReference type="ARBA" id="ARBA00022898"/>
    </source>
</evidence>
<keyword evidence="3 8" id="KW-0032">Aminotransferase</keyword>
<dbReference type="InterPro" id="IPR050106">
    <property type="entry name" value="HistidinolP_aminotransfase"/>
</dbReference>
<evidence type="ECO:0000259" key="7">
    <source>
        <dbReference type="Pfam" id="PF00155"/>
    </source>
</evidence>
<proteinExistence type="inferred from homology"/>
<evidence type="ECO:0000313" key="9">
    <source>
        <dbReference type="Proteomes" id="UP001370348"/>
    </source>
</evidence>
<dbReference type="SUPFAM" id="SSF53383">
    <property type="entry name" value="PLP-dependent transferases"/>
    <property type="match status" value="1"/>
</dbReference>
<dbReference type="InterPro" id="IPR015421">
    <property type="entry name" value="PyrdxlP-dep_Trfase_major"/>
</dbReference>
<dbReference type="Pfam" id="PF00155">
    <property type="entry name" value="Aminotran_1_2"/>
    <property type="match status" value="1"/>
</dbReference>
<dbReference type="CDD" id="cd00609">
    <property type="entry name" value="AAT_like"/>
    <property type="match status" value="1"/>
</dbReference>
<reference evidence="8 9" key="1">
    <citation type="submission" date="2021-12" db="EMBL/GenBank/DDBJ databases">
        <title>Discovery of the Pendulisporaceae a myxobacterial family with distinct sporulation behavior and unique specialized metabolism.</title>
        <authorList>
            <person name="Garcia R."/>
            <person name="Popoff A."/>
            <person name="Bader C.D."/>
            <person name="Loehr J."/>
            <person name="Walesch S."/>
            <person name="Walt C."/>
            <person name="Boldt J."/>
            <person name="Bunk B."/>
            <person name="Haeckl F.J.F.P.J."/>
            <person name="Gunesch A.P."/>
            <person name="Birkelbach J."/>
            <person name="Nuebel U."/>
            <person name="Pietschmann T."/>
            <person name="Bach T."/>
            <person name="Mueller R."/>
        </authorList>
    </citation>
    <scope>NUCLEOTIDE SEQUENCE [LARGE SCALE GENOMIC DNA]</scope>
    <source>
        <strain evidence="8 9">MSr11954</strain>
    </source>
</reference>
<dbReference type="RefSeq" id="WP_394827532.1">
    <property type="nucleotide sequence ID" value="NZ_CP089984.1"/>
</dbReference>
<dbReference type="Gene3D" id="3.90.1150.10">
    <property type="entry name" value="Aspartate Aminotransferase, domain 1"/>
    <property type="match status" value="1"/>
</dbReference>
<dbReference type="PROSITE" id="PS00599">
    <property type="entry name" value="AA_TRANSFER_CLASS_2"/>
    <property type="match status" value="1"/>
</dbReference>
<feature type="domain" description="Aminotransferase class I/classII large" evidence="7">
    <location>
        <begin position="29"/>
        <end position="337"/>
    </location>
</feature>
<accession>A0ABZ2M5C3</accession>
<evidence type="ECO:0000256" key="4">
    <source>
        <dbReference type="ARBA" id="ARBA00022679"/>
    </source>
</evidence>
<evidence type="ECO:0000256" key="6">
    <source>
        <dbReference type="RuleBase" id="RU003693"/>
    </source>
</evidence>
<comment type="cofactor">
    <cofactor evidence="1 6">
        <name>pyridoxal 5'-phosphate</name>
        <dbReference type="ChEBI" id="CHEBI:597326"/>
    </cofactor>
</comment>
<dbReference type="InterPro" id="IPR001917">
    <property type="entry name" value="Aminotrans_II_pyridoxalP_BS"/>
</dbReference>
<evidence type="ECO:0000256" key="2">
    <source>
        <dbReference type="ARBA" id="ARBA00007970"/>
    </source>
</evidence>
<dbReference type="InterPro" id="IPR015424">
    <property type="entry name" value="PyrdxlP-dep_Trfase"/>
</dbReference>
<protein>
    <submittedName>
        <fullName evidence="8">Histidinol-phosphate aminotransferase family protein</fullName>
    </submittedName>
</protein>
<name>A0ABZ2M5C3_9BACT</name>
<dbReference type="Gene3D" id="3.40.640.10">
    <property type="entry name" value="Type I PLP-dependent aspartate aminotransferase-like (Major domain)"/>
    <property type="match status" value="1"/>
</dbReference>
<keyword evidence="9" id="KW-1185">Reference proteome</keyword>
<organism evidence="8 9">
    <name type="scientific">Pendulispora albinea</name>
    <dbReference type="NCBI Taxonomy" id="2741071"/>
    <lineage>
        <taxon>Bacteria</taxon>
        <taxon>Pseudomonadati</taxon>
        <taxon>Myxococcota</taxon>
        <taxon>Myxococcia</taxon>
        <taxon>Myxococcales</taxon>
        <taxon>Sorangiineae</taxon>
        <taxon>Pendulisporaceae</taxon>
        <taxon>Pendulispora</taxon>
    </lineage>
</organism>
<keyword evidence="4" id="KW-0808">Transferase</keyword>
<gene>
    <name evidence="8" type="ORF">LZC94_11570</name>
</gene>
<comment type="similarity">
    <text evidence="2">Belongs to the class-II pyridoxal-phosphate-dependent aminotransferase family. Histidinol-phosphate aminotransferase subfamily.</text>
</comment>
<dbReference type="InterPro" id="IPR004839">
    <property type="entry name" value="Aminotransferase_I/II_large"/>
</dbReference>
<dbReference type="InterPro" id="IPR015422">
    <property type="entry name" value="PyrdxlP-dep_Trfase_small"/>
</dbReference>
<dbReference type="PANTHER" id="PTHR43643">
    <property type="entry name" value="HISTIDINOL-PHOSPHATE AMINOTRANSFERASE 2"/>
    <property type="match status" value="1"/>
</dbReference>
<dbReference type="PANTHER" id="PTHR43643:SF3">
    <property type="entry name" value="HISTIDINOL-PHOSPHATE AMINOTRANSFERASE"/>
    <property type="match status" value="1"/>
</dbReference>
<dbReference type="Proteomes" id="UP001370348">
    <property type="component" value="Chromosome"/>
</dbReference>
<sequence>MTRPSVDTLVRTSIAKMTLYASNREPCAIDLSDNTNPRGAPPSARAVVPQTNVDLFARYPSHYAADLKGAIAAHLGVGPDEIVTGCGSDDVLDSAIRAFANPGGALAYPDPTFAMVPYFARVNDLEPRPVPLLGPERGYDVDAEGLLAQRASITYVCSPNNPTGTRTSAAAMERLLAEAEGVVLLDEAYIEYAGDSLVRRAKSQGRLLVVRTFSKAFGLAGARVGYAVGAPELVAAVEKSRGPYKVTALAEQVTVAALKNDAAWVETGVRDVLSARERFVAFLAQRGIASLPSSANFVLVPVRDAAGQAKALRQRGVAVRPFPGLTGIGDAVRISIAPWELLEPALPAFEEVLSCA</sequence>
<dbReference type="GO" id="GO:0008483">
    <property type="term" value="F:transaminase activity"/>
    <property type="evidence" value="ECO:0007669"/>
    <property type="project" value="UniProtKB-KW"/>
</dbReference>
<evidence type="ECO:0000256" key="1">
    <source>
        <dbReference type="ARBA" id="ARBA00001933"/>
    </source>
</evidence>
<dbReference type="EMBL" id="CP089984">
    <property type="protein sequence ID" value="WXB17890.1"/>
    <property type="molecule type" value="Genomic_DNA"/>
</dbReference>
<evidence type="ECO:0000256" key="3">
    <source>
        <dbReference type="ARBA" id="ARBA00022576"/>
    </source>
</evidence>